<comment type="caution">
    <text evidence="14">The sequence shown here is derived from an EMBL/GenBank/DDBJ whole genome shotgun (WGS) entry which is preliminary data.</text>
</comment>
<accession>A0A9X2HWD7</accession>
<evidence type="ECO:0000256" key="11">
    <source>
        <dbReference type="PROSITE-ProRule" id="PRU10015"/>
    </source>
</evidence>
<evidence type="ECO:0000313" key="14">
    <source>
        <dbReference type="EMBL" id="MCP8898894.1"/>
    </source>
</evidence>
<keyword evidence="4 9" id="KW-0808">Transferase</keyword>
<dbReference type="HAMAP" id="MF_01010">
    <property type="entry name" value="23SrRNA_methyltr_RlmD"/>
    <property type="match status" value="1"/>
</dbReference>
<evidence type="ECO:0000256" key="2">
    <source>
        <dbReference type="ARBA" id="ARBA00022552"/>
    </source>
</evidence>
<dbReference type="PROSITE" id="PS51687">
    <property type="entry name" value="SAM_MT_RNA_M5U"/>
    <property type="match status" value="1"/>
</dbReference>
<evidence type="ECO:0000256" key="5">
    <source>
        <dbReference type="ARBA" id="ARBA00022691"/>
    </source>
</evidence>
<comment type="function">
    <text evidence="9">Catalyzes the formation of 5-methyl-uridine at position 1939 (m5U1939) in 23S rRNA.</text>
</comment>
<feature type="region of interest" description="Disordered" evidence="12">
    <location>
        <begin position="1"/>
        <end position="35"/>
    </location>
</feature>
<dbReference type="Gene3D" id="3.40.50.150">
    <property type="entry name" value="Vaccinia Virus protein VP39"/>
    <property type="match status" value="1"/>
</dbReference>
<dbReference type="Gene3D" id="2.40.50.1070">
    <property type="match status" value="1"/>
</dbReference>
<dbReference type="AlphaFoldDB" id="A0A9X2HWD7"/>
<gene>
    <name evidence="9 14" type="primary">rlmD</name>
    <name evidence="14" type="ORF">M6D89_06240</name>
</gene>
<feature type="binding site" evidence="9 10">
    <location>
        <position position="311"/>
    </location>
    <ligand>
        <name>S-adenosyl-L-methionine</name>
        <dbReference type="ChEBI" id="CHEBI:59789"/>
    </ligand>
</feature>
<keyword evidence="3 9" id="KW-0489">Methyltransferase</keyword>
<comment type="catalytic activity">
    <reaction evidence="9">
        <text>uridine(1939) in 23S rRNA + S-adenosyl-L-methionine = 5-methyluridine(1939) in 23S rRNA + S-adenosyl-L-homocysteine + H(+)</text>
        <dbReference type="Rhea" id="RHEA:42908"/>
        <dbReference type="Rhea" id="RHEA-COMP:10278"/>
        <dbReference type="Rhea" id="RHEA-COMP:10279"/>
        <dbReference type="ChEBI" id="CHEBI:15378"/>
        <dbReference type="ChEBI" id="CHEBI:57856"/>
        <dbReference type="ChEBI" id="CHEBI:59789"/>
        <dbReference type="ChEBI" id="CHEBI:65315"/>
        <dbReference type="ChEBI" id="CHEBI:74447"/>
        <dbReference type="EC" id="2.1.1.190"/>
    </reaction>
</comment>
<dbReference type="SUPFAM" id="SSF50249">
    <property type="entry name" value="Nucleic acid-binding proteins"/>
    <property type="match status" value="1"/>
</dbReference>
<evidence type="ECO:0000256" key="8">
    <source>
        <dbReference type="ARBA" id="ARBA00023014"/>
    </source>
</evidence>
<proteinExistence type="inferred from homology"/>
<reference evidence="14" key="2">
    <citation type="submission" date="2023-01" db="EMBL/GenBank/DDBJ databases">
        <title>Gilvimarinus xylanilyticus HB14 isolated from Caulerpa lentillifera aquaculture base in Hainan, China.</title>
        <authorList>
            <person name="Zhang Y.-J."/>
        </authorList>
    </citation>
    <scope>NUCLEOTIDE SEQUENCE</scope>
    <source>
        <strain evidence="14">HB14</strain>
    </source>
</reference>
<dbReference type="InterPro" id="IPR010280">
    <property type="entry name" value="U5_MeTrfase_fam"/>
</dbReference>
<feature type="binding site" evidence="9 10">
    <location>
        <position position="381"/>
    </location>
    <ligand>
        <name>S-adenosyl-L-methionine</name>
        <dbReference type="ChEBI" id="CHEBI:59789"/>
    </ligand>
</feature>
<dbReference type="PROSITE" id="PS01230">
    <property type="entry name" value="TRMA_1"/>
    <property type="match status" value="1"/>
</dbReference>
<evidence type="ECO:0000256" key="7">
    <source>
        <dbReference type="ARBA" id="ARBA00023004"/>
    </source>
</evidence>
<dbReference type="Pfam" id="PF01938">
    <property type="entry name" value="TRAM"/>
    <property type="match status" value="1"/>
</dbReference>
<feature type="binding site" evidence="9">
    <location>
        <position position="91"/>
    </location>
    <ligand>
        <name>[4Fe-4S] cluster</name>
        <dbReference type="ChEBI" id="CHEBI:49883"/>
    </ligand>
</feature>
<dbReference type="InterPro" id="IPR029063">
    <property type="entry name" value="SAM-dependent_MTases_sf"/>
</dbReference>
<evidence type="ECO:0000313" key="15">
    <source>
        <dbReference type="Proteomes" id="UP001139319"/>
    </source>
</evidence>
<sequence length="450" mass="49915">MKRHNPKRRPRRAPSFTPRELEITPQGTSHDGRAIGKMDGKTVFIAGALAGETVRVRLTAEQSRFAEARTLEVIESAPERVSPRCKHFGVCGGCQLQFMSREHQLAVKQQAVVDQLRRAQVEAPAQLAEPLAASAYGYRARARLAVKFDRLGEVTLGFRQFRDKQLVDLHQCPILQPALEPLIAPLGRWLQEHQLQAVTHIDLACDDQGAACVLRHLRPLPERALNDLAEWAQSHQTRIWLQGDKDPHLLRDTQGSRVDPRLRFALPESQLSLAYHPSDFTQVNPVINRQMIAQALDWLALEPGQVVVDCFCGIGNFTLPLAAGGARAIGLEAVESMVVRGRENAAANRLENAEFIARDLTQVSLKQVLAQTGSVDAFLLDPPRAGAPQVCEQLADTDLKRVLYVSCNPATLARDAKQLVDGGFALTRLGVMEMFPQTSHIETMALFERR</sequence>
<evidence type="ECO:0000256" key="9">
    <source>
        <dbReference type="HAMAP-Rule" id="MF_01010"/>
    </source>
</evidence>
<feature type="binding site" evidence="9">
    <location>
        <position position="85"/>
    </location>
    <ligand>
        <name>[4Fe-4S] cluster</name>
        <dbReference type="ChEBI" id="CHEBI:49883"/>
    </ligand>
</feature>
<dbReference type="InterPro" id="IPR002792">
    <property type="entry name" value="TRAM_dom"/>
</dbReference>
<dbReference type="InterPro" id="IPR012340">
    <property type="entry name" value="NA-bd_OB-fold"/>
</dbReference>
<feature type="binding site" evidence="9">
    <location>
        <position position="359"/>
    </location>
    <ligand>
        <name>S-adenosyl-L-methionine</name>
        <dbReference type="ChEBI" id="CHEBI:59789"/>
    </ligand>
</feature>
<feature type="binding site" evidence="9">
    <location>
        <position position="172"/>
    </location>
    <ligand>
        <name>[4Fe-4S] cluster</name>
        <dbReference type="ChEBI" id="CHEBI:49883"/>
    </ligand>
</feature>
<feature type="binding site" evidence="9">
    <location>
        <position position="316"/>
    </location>
    <ligand>
        <name>S-adenosyl-L-methionine</name>
        <dbReference type="ChEBI" id="CHEBI:59789"/>
    </ligand>
</feature>
<keyword evidence="5 9" id="KW-0949">S-adenosyl-L-methionine</keyword>
<dbReference type="PROSITE" id="PS50926">
    <property type="entry name" value="TRAM"/>
    <property type="match status" value="1"/>
</dbReference>
<evidence type="ECO:0000256" key="6">
    <source>
        <dbReference type="ARBA" id="ARBA00022723"/>
    </source>
</evidence>
<feature type="domain" description="TRAM" evidence="13">
    <location>
        <begin position="14"/>
        <end position="72"/>
    </location>
</feature>
<dbReference type="RefSeq" id="WP_253967161.1">
    <property type="nucleotide sequence ID" value="NZ_JAMFTH010000001.1"/>
</dbReference>
<dbReference type="NCBIfam" id="NF009639">
    <property type="entry name" value="PRK13168.1"/>
    <property type="match status" value="1"/>
</dbReference>
<evidence type="ECO:0000256" key="3">
    <source>
        <dbReference type="ARBA" id="ARBA00022603"/>
    </source>
</evidence>
<dbReference type="InterPro" id="IPR001566">
    <property type="entry name" value="23S_rRNA_MeTrfase_RlmD"/>
</dbReference>
<keyword evidence="15" id="KW-1185">Reference proteome</keyword>
<dbReference type="PANTHER" id="PTHR11061:SF49">
    <property type="entry name" value="23S RRNA (URACIL(1939)-C(5))-METHYLTRANSFERASE RLMD"/>
    <property type="match status" value="1"/>
</dbReference>
<keyword evidence="8 9" id="KW-0411">Iron-sulfur</keyword>
<name>A0A9X2HWD7_9GAMM</name>
<comment type="similarity">
    <text evidence="9">Belongs to the class I-like SAM-binding methyltransferase superfamily. RNA M5U methyltransferase family. RlmD subfamily.</text>
</comment>
<feature type="compositionally biased region" description="Basic residues" evidence="12">
    <location>
        <begin position="1"/>
        <end position="12"/>
    </location>
</feature>
<evidence type="ECO:0000256" key="12">
    <source>
        <dbReference type="SAM" id="MobiDB-lite"/>
    </source>
</evidence>
<dbReference type="GO" id="GO:0003723">
    <property type="term" value="F:RNA binding"/>
    <property type="evidence" value="ECO:0007669"/>
    <property type="project" value="InterPro"/>
</dbReference>
<evidence type="ECO:0000256" key="10">
    <source>
        <dbReference type="PROSITE-ProRule" id="PRU01024"/>
    </source>
</evidence>
<dbReference type="GO" id="GO:0051539">
    <property type="term" value="F:4 iron, 4 sulfur cluster binding"/>
    <property type="evidence" value="ECO:0007669"/>
    <property type="project" value="UniProtKB-KW"/>
</dbReference>
<protein>
    <recommendedName>
        <fullName evidence="9">23S rRNA (uracil(1939)-C(5))-methyltransferase RlmD</fullName>
        <ecNumber evidence="9">2.1.1.190</ecNumber>
    </recommendedName>
    <alternativeName>
        <fullName evidence="9">23S rRNA(m5U1939)-methyltransferase</fullName>
    </alternativeName>
</protein>
<feature type="binding site" evidence="9 10">
    <location>
        <position position="282"/>
    </location>
    <ligand>
        <name>S-adenosyl-L-methionine</name>
        <dbReference type="ChEBI" id="CHEBI:59789"/>
    </ligand>
</feature>
<dbReference type="EC" id="2.1.1.190" evidence="9"/>
<dbReference type="Pfam" id="PF05958">
    <property type="entry name" value="tRNA_U5-meth_tr"/>
    <property type="match status" value="1"/>
</dbReference>
<dbReference type="SUPFAM" id="SSF53335">
    <property type="entry name" value="S-adenosyl-L-methionine-dependent methyltransferases"/>
    <property type="match status" value="1"/>
</dbReference>
<keyword evidence="1 9" id="KW-0004">4Fe-4S</keyword>
<dbReference type="PANTHER" id="PTHR11061">
    <property type="entry name" value="RNA M5U METHYLTRANSFERASE"/>
    <property type="match status" value="1"/>
</dbReference>
<dbReference type="EMBL" id="JAMFTH010000001">
    <property type="protein sequence ID" value="MCP8898894.1"/>
    <property type="molecule type" value="Genomic_DNA"/>
</dbReference>
<dbReference type="InterPro" id="IPR030390">
    <property type="entry name" value="MeTrfase_TrmA_AS"/>
</dbReference>
<dbReference type="GO" id="GO:0005506">
    <property type="term" value="F:iron ion binding"/>
    <property type="evidence" value="ECO:0007669"/>
    <property type="project" value="UniProtKB-UniRule"/>
</dbReference>
<dbReference type="GO" id="GO:0070041">
    <property type="term" value="F:rRNA (uridine-C5-)-methyltransferase activity"/>
    <property type="evidence" value="ECO:0007669"/>
    <property type="project" value="UniProtKB-UniRule"/>
</dbReference>
<evidence type="ECO:0000256" key="4">
    <source>
        <dbReference type="ARBA" id="ARBA00022679"/>
    </source>
</evidence>
<dbReference type="GO" id="GO:0070475">
    <property type="term" value="P:rRNA base methylation"/>
    <property type="evidence" value="ECO:0007669"/>
    <property type="project" value="TreeGrafter"/>
</dbReference>
<feature type="binding site" evidence="9 10">
    <location>
        <position position="332"/>
    </location>
    <ligand>
        <name>S-adenosyl-L-methionine</name>
        <dbReference type="ChEBI" id="CHEBI:59789"/>
    </ligand>
</feature>
<organism evidence="14 15">
    <name type="scientific">Gilvimarinus xylanilyticus</name>
    <dbReference type="NCBI Taxonomy" id="2944139"/>
    <lineage>
        <taxon>Bacteria</taxon>
        <taxon>Pseudomonadati</taxon>
        <taxon>Pseudomonadota</taxon>
        <taxon>Gammaproteobacteria</taxon>
        <taxon>Cellvibrionales</taxon>
        <taxon>Cellvibrionaceae</taxon>
        <taxon>Gilvimarinus</taxon>
    </lineage>
</organism>
<dbReference type="Gene3D" id="2.40.50.140">
    <property type="entry name" value="Nucleic acid-binding proteins"/>
    <property type="match status" value="1"/>
</dbReference>
<reference evidence="14" key="1">
    <citation type="submission" date="2022-05" db="EMBL/GenBank/DDBJ databases">
        <authorList>
            <person name="Sun H.-N."/>
        </authorList>
    </citation>
    <scope>NUCLEOTIDE SEQUENCE</scope>
    <source>
        <strain evidence="14">HB14</strain>
    </source>
</reference>
<dbReference type="Proteomes" id="UP001139319">
    <property type="component" value="Unassembled WGS sequence"/>
</dbReference>
<keyword evidence="6 9" id="KW-0479">Metal-binding</keyword>
<dbReference type="CDD" id="cd02440">
    <property type="entry name" value="AdoMet_MTases"/>
    <property type="match status" value="1"/>
</dbReference>
<evidence type="ECO:0000259" key="13">
    <source>
        <dbReference type="PROSITE" id="PS50926"/>
    </source>
</evidence>
<feature type="active site" evidence="11">
    <location>
        <position position="407"/>
    </location>
</feature>
<feature type="active site" description="Nucleophile" evidence="9 10">
    <location>
        <position position="407"/>
    </location>
</feature>
<keyword evidence="2 9" id="KW-0698">rRNA processing</keyword>
<evidence type="ECO:0000256" key="1">
    <source>
        <dbReference type="ARBA" id="ARBA00022485"/>
    </source>
</evidence>
<keyword evidence="7 9" id="KW-0408">Iron</keyword>
<feature type="binding site" evidence="9">
    <location>
        <position position="94"/>
    </location>
    <ligand>
        <name>[4Fe-4S] cluster</name>
        <dbReference type="ChEBI" id="CHEBI:49883"/>
    </ligand>
</feature>